<dbReference type="STRING" id="2903.R1F5Z9"/>
<dbReference type="eggNOG" id="KOG0404">
    <property type="taxonomic scope" value="Eukaryota"/>
</dbReference>
<dbReference type="InterPro" id="IPR008255">
    <property type="entry name" value="Pyr_nucl-diS_OxRdtase_2_AS"/>
</dbReference>
<dbReference type="GO" id="GO:0016668">
    <property type="term" value="F:oxidoreductase activity, acting on a sulfur group of donors, NAD(P) as acceptor"/>
    <property type="evidence" value="ECO:0007669"/>
    <property type="project" value="UniProtKB-ARBA"/>
</dbReference>
<keyword evidence="4" id="KW-0560">Oxidoreductase</keyword>
<name>A0A0D3KF05_EMIH1</name>
<dbReference type="InterPro" id="IPR023753">
    <property type="entry name" value="FAD/NAD-binding_dom"/>
</dbReference>
<evidence type="ECO:0000256" key="1">
    <source>
        <dbReference type="ARBA" id="ARBA00009333"/>
    </source>
</evidence>
<dbReference type="Proteomes" id="UP000013827">
    <property type="component" value="Unassembled WGS sequence"/>
</dbReference>
<evidence type="ECO:0000259" key="7">
    <source>
        <dbReference type="Pfam" id="PF07992"/>
    </source>
</evidence>
<accession>A0A0D3KF05</accession>
<keyword evidence="3" id="KW-0274">FAD</keyword>
<dbReference type="PaxDb" id="2903-EOD34340"/>
<reference evidence="9" key="1">
    <citation type="journal article" date="2013" name="Nature">
        <title>Pan genome of the phytoplankton Emiliania underpins its global distribution.</title>
        <authorList>
            <person name="Read B.A."/>
            <person name="Kegel J."/>
            <person name="Klute M.J."/>
            <person name="Kuo A."/>
            <person name="Lefebvre S.C."/>
            <person name="Maumus F."/>
            <person name="Mayer C."/>
            <person name="Miller J."/>
            <person name="Monier A."/>
            <person name="Salamov A."/>
            <person name="Young J."/>
            <person name="Aguilar M."/>
            <person name="Claverie J.M."/>
            <person name="Frickenhaus S."/>
            <person name="Gonzalez K."/>
            <person name="Herman E.K."/>
            <person name="Lin Y.C."/>
            <person name="Napier J."/>
            <person name="Ogata H."/>
            <person name="Sarno A.F."/>
            <person name="Shmutz J."/>
            <person name="Schroeder D."/>
            <person name="de Vargas C."/>
            <person name="Verret F."/>
            <person name="von Dassow P."/>
            <person name="Valentin K."/>
            <person name="Van de Peer Y."/>
            <person name="Wheeler G."/>
            <person name="Dacks J.B."/>
            <person name="Delwiche C.F."/>
            <person name="Dyhrman S.T."/>
            <person name="Glockner G."/>
            <person name="John U."/>
            <person name="Richards T."/>
            <person name="Worden A.Z."/>
            <person name="Zhang X."/>
            <person name="Grigoriev I.V."/>
            <person name="Allen A.E."/>
            <person name="Bidle K."/>
            <person name="Borodovsky M."/>
            <person name="Bowler C."/>
            <person name="Brownlee C."/>
            <person name="Cock J.M."/>
            <person name="Elias M."/>
            <person name="Gladyshev V.N."/>
            <person name="Groth M."/>
            <person name="Guda C."/>
            <person name="Hadaegh A."/>
            <person name="Iglesias-Rodriguez M.D."/>
            <person name="Jenkins J."/>
            <person name="Jones B.M."/>
            <person name="Lawson T."/>
            <person name="Leese F."/>
            <person name="Lindquist E."/>
            <person name="Lobanov A."/>
            <person name="Lomsadze A."/>
            <person name="Malik S.B."/>
            <person name="Marsh M.E."/>
            <person name="Mackinder L."/>
            <person name="Mock T."/>
            <person name="Mueller-Roeber B."/>
            <person name="Pagarete A."/>
            <person name="Parker M."/>
            <person name="Probert I."/>
            <person name="Quesneville H."/>
            <person name="Raines C."/>
            <person name="Rensing S.A."/>
            <person name="Riano-Pachon D.M."/>
            <person name="Richier S."/>
            <person name="Rokitta S."/>
            <person name="Shiraiwa Y."/>
            <person name="Soanes D.M."/>
            <person name="van der Giezen M."/>
            <person name="Wahlund T.M."/>
            <person name="Williams B."/>
            <person name="Wilson W."/>
            <person name="Wolfe G."/>
            <person name="Wurch L.L."/>
        </authorList>
    </citation>
    <scope>NUCLEOTIDE SEQUENCE</scope>
</reference>
<dbReference type="KEGG" id="ehx:EMIHUDRAFT_63314"/>
<reference evidence="8" key="2">
    <citation type="submission" date="2024-10" db="UniProtKB">
        <authorList>
            <consortium name="EnsemblProtists"/>
        </authorList>
    </citation>
    <scope>IDENTIFICATION</scope>
</reference>
<dbReference type="PRINTS" id="PR00368">
    <property type="entry name" value="FADPNR"/>
</dbReference>
<keyword evidence="9" id="KW-1185">Reference proteome</keyword>
<protein>
    <recommendedName>
        <fullName evidence="7">FAD/NAD(P)-binding domain-containing protein</fullName>
    </recommendedName>
</protein>
<dbReference type="Pfam" id="PF07992">
    <property type="entry name" value="Pyr_redox_2"/>
    <property type="match status" value="1"/>
</dbReference>
<dbReference type="EnsemblProtists" id="EOD34340">
    <property type="protein sequence ID" value="EOD34340"/>
    <property type="gene ID" value="EMIHUDRAFT_63314"/>
</dbReference>
<dbReference type="AlphaFoldDB" id="A0A0D3KF05"/>
<dbReference type="PANTHER" id="PTHR48105">
    <property type="entry name" value="THIOREDOXIN REDUCTASE 1-RELATED-RELATED"/>
    <property type="match status" value="1"/>
</dbReference>
<evidence type="ECO:0000256" key="4">
    <source>
        <dbReference type="ARBA" id="ARBA00023002"/>
    </source>
</evidence>
<dbReference type="PROSITE" id="PS00573">
    <property type="entry name" value="PYRIDINE_REDOX_2"/>
    <property type="match status" value="1"/>
</dbReference>
<dbReference type="PRINTS" id="PR00469">
    <property type="entry name" value="PNDRDTASEII"/>
</dbReference>
<feature type="domain" description="FAD/NAD(P)-binding" evidence="7">
    <location>
        <begin position="1"/>
        <end position="273"/>
    </location>
</feature>
<evidence type="ECO:0000256" key="5">
    <source>
        <dbReference type="ARBA" id="ARBA00023157"/>
    </source>
</evidence>
<dbReference type="GeneID" id="17279611"/>
<dbReference type="GO" id="GO:0097237">
    <property type="term" value="P:cellular response to toxic substance"/>
    <property type="evidence" value="ECO:0007669"/>
    <property type="project" value="UniProtKB-ARBA"/>
</dbReference>
<sequence length="277" mass="28857">IVILGGGPAGLSAAIYAARAGLSPVVVAPAFGGQLQGKGVDVENFPGVLEAFLQATGPGLVARMRRQAAAFNATMVSDAAVRVDVSRSPFTITLDEAEAQTTADGVDSPNDTVSEPLLAGEHEYRGRGVSSCATCDGYLYRGKDVVVVGGGDSAAEEARRKLCARRHHSVHQALLLARTSRSVTMIVRRGALRASRALATRVLEHPNIAVEWNVTVDRFEGNADGLRRAICRRATKDGGSGQGAAADAELSVRASAAFVSIGHEPNTGLLRGQLGTF</sequence>
<organism evidence="8 9">
    <name type="scientific">Emiliania huxleyi (strain CCMP1516)</name>
    <dbReference type="NCBI Taxonomy" id="280463"/>
    <lineage>
        <taxon>Eukaryota</taxon>
        <taxon>Haptista</taxon>
        <taxon>Haptophyta</taxon>
        <taxon>Prymnesiophyceae</taxon>
        <taxon>Isochrysidales</taxon>
        <taxon>Noelaerhabdaceae</taxon>
        <taxon>Emiliania</taxon>
    </lineage>
</organism>
<comment type="similarity">
    <text evidence="1">Belongs to the class-II pyridine nucleotide-disulfide oxidoreductase family.</text>
</comment>
<dbReference type="InterPro" id="IPR036188">
    <property type="entry name" value="FAD/NAD-bd_sf"/>
</dbReference>
<evidence type="ECO:0000256" key="3">
    <source>
        <dbReference type="ARBA" id="ARBA00022827"/>
    </source>
</evidence>
<keyword evidence="5" id="KW-1015">Disulfide bond</keyword>
<evidence type="ECO:0000313" key="9">
    <source>
        <dbReference type="Proteomes" id="UP000013827"/>
    </source>
</evidence>
<dbReference type="RefSeq" id="XP_005786769.1">
    <property type="nucleotide sequence ID" value="XM_005786712.1"/>
</dbReference>
<dbReference type="InterPro" id="IPR050097">
    <property type="entry name" value="Ferredoxin-NADP_redctase_2"/>
</dbReference>
<dbReference type="HOGENOM" id="CLU_031864_5_1_1"/>
<keyword evidence="6" id="KW-0676">Redox-active center</keyword>
<evidence type="ECO:0000256" key="6">
    <source>
        <dbReference type="ARBA" id="ARBA00023284"/>
    </source>
</evidence>
<evidence type="ECO:0000313" key="8">
    <source>
        <dbReference type="EnsemblProtists" id="EOD34340"/>
    </source>
</evidence>
<dbReference type="SUPFAM" id="SSF51905">
    <property type="entry name" value="FAD/NAD(P)-binding domain"/>
    <property type="match status" value="1"/>
</dbReference>
<dbReference type="Gene3D" id="3.50.50.60">
    <property type="entry name" value="FAD/NAD(P)-binding domain"/>
    <property type="match status" value="4"/>
</dbReference>
<evidence type="ECO:0000256" key="2">
    <source>
        <dbReference type="ARBA" id="ARBA00022630"/>
    </source>
</evidence>
<proteinExistence type="inferred from homology"/>
<keyword evidence="2" id="KW-0285">Flavoprotein</keyword>